<evidence type="ECO:0008006" key="3">
    <source>
        <dbReference type="Google" id="ProtNLM"/>
    </source>
</evidence>
<sequence length="270" mass="29651">MWAAPQNLAECHLLVAVPLYDGAQGPFLRSLLALTGVARARELKLSVALLTHQPSINRARNSLMTSFHDGSYTHMLFVDGDIGFNADEVIGLVEAMLADQARAIIGAPCPKRLINWQTVAAAVQKGLAQDNPADLEKFAGDFAFELLDPLAQIALDRPVELAKLGTGLMLIRRDVAEVLRAAHPEYEYRPNPVERAASGLSETAHAFFQPMIEPDTQKLLSDDYAFCRRARDAGFRIWLAPWMRTTHTGPATFSGSLVDLARLFPSSQTE</sequence>
<proteinExistence type="predicted"/>
<dbReference type="InterPro" id="IPR029044">
    <property type="entry name" value="Nucleotide-diphossugar_trans"/>
</dbReference>
<accession>A0ABT1XMC2</accession>
<dbReference type="EMBL" id="JANKHH010000001">
    <property type="protein sequence ID" value="MCR2832811.1"/>
    <property type="molecule type" value="Genomic_DNA"/>
</dbReference>
<dbReference type="RefSeq" id="WP_257594568.1">
    <property type="nucleotide sequence ID" value="NZ_JANKHH010000001.1"/>
</dbReference>
<dbReference type="Proteomes" id="UP001206067">
    <property type="component" value="Unassembled WGS sequence"/>
</dbReference>
<dbReference type="SUPFAM" id="SSF53448">
    <property type="entry name" value="Nucleotide-diphospho-sugar transferases"/>
    <property type="match status" value="1"/>
</dbReference>
<evidence type="ECO:0000313" key="2">
    <source>
        <dbReference type="Proteomes" id="UP001206067"/>
    </source>
</evidence>
<protein>
    <recommendedName>
        <fullName evidence="3">Glycosyltransferase</fullName>
    </recommendedName>
</protein>
<organism evidence="1 2">
    <name type="scientific">Parerythrobacter lacustris</name>
    <dbReference type="NCBI Taxonomy" id="2969984"/>
    <lineage>
        <taxon>Bacteria</taxon>
        <taxon>Pseudomonadati</taxon>
        <taxon>Pseudomonadota</taxon>
        <taxon>Alphaproteobacteria</taxon>
        <taxon>Sphingomonadales</taxon>
        <taxon>Erythrobacteraceae</taxon>
        <taxon>Parerythrobacter</taxon>
    </lineage>
</organism>
<name>A0ABT1XMC2_9SPHN</name>
<gene>
    <name evidence="1" type="ORF">NSO95_02530</name>
</gene>
<comment type="caution">
    <text evidence="1">The sequence shown here is derived from an EMBL/GenBank/DDBJ whole genome shotgun (WGS) entry which is preliminary data.</text>
</comment>
<evidence type="ECO:0000313" key="1">
    <source>
        <dbReference type="EMBL" id="MCR2832811.1"/>
    </source>
</evidence>
<keyword evidence="2" id="KW-1185">Reference proteome</keyword>
<reference evidence="1 2" key="1">
    <citation type="submission" date="2022-08" db="EMBL/GenBank/DDBJ databases">
        <title>Polyphasic taxonomy analysis of Qipengyuania sp.RS5-5.</title>
        <authorList>
            <person name="Xamxidin M."/>
            <person name="Wu M."/>
        </authorList>
    </citation>
    <scope>NUCLEOTIDE SEQUENCE [LARGE SCALE GENOMIC DNA]</scope>
    <source>
        <strain evidence="1 2">RS5-5</strain>
    </source>
</reference>